<dbReference type="AlphaFoldDB" id="A0AAD6YI42"/>
<evidence type="ECO:0000259" key="1">
    <source>
        <dbReference type="Pfam" id="PF03945"/>
    </source>
</evidence>
<sequence>IPDVGSILSGLVGLLWPSSARLGDASKLYISLLDKKVDGDALRTQWIAVNTLYVAAATEFMNPKFDQWANGPLFAIFSVLHMSVLRDCVLHGQTWGWTQKEYQVYVELTRTTSNKYWEYFDQLLQEQRGKVRDSEPKLDDHKTNIYNHWQAFEQQWVVAFADYRLLRSCVPCTCPHSTDCLRNWGRGLQKTK</sequence>
<keyword evidence="3" id="KW-1185">Reference proteome</keyword>
<feature type="non-terminal residue" evidence="2">
    <location>
        <position position="192"/>
    </location>
</feature>
<proteinExistence type="predicted"/>
<dbReference type="GO" id="GO:0090729">
    <property type="term" value="F:toxin activity"/>
    <property type="evidence" value="ECO:0007669"/>
    <property type="project" value="InterPro"/>
</dbReference>
<dbReference type="GO" id="GO:0001907">
    <property type="term" value="P:symbiont-mediated killing of host cell"/>
    <property type="evidence" value="ECO:0007669"/>
    <property type="project" value="InterPro"/>
</dbReference>
<dbReference type="Proteomes" id="UP001219525">
    <property type="component" value="Unassembled WGS sequence"/>
</dbReference>
<dbReference type="Gene3D" id="1.20.190.10">
    <property type="entry name" value="Pesticidal crystal protein, N-terminal domain"/>
    <property type="match status" value="1"/>
</dbReference>
<comment type="caution">
    <text evidence="2">The sequence shown here is derived from an EMBL/GenBank/DDBJ whole genome shotgun (WGS) entry which is preliminary data.</text>
</comment>
<protein>
    <recommendedName>
        <fullName evidence="1">Pesticidal crystal protein domain-containing protein</fullName>
    </recommendedName>
</protein>
<evidence type="ECO:0000313" key="2">
    <source>
        <dbReference type="EMBL" id="KAJ7221501.1"/>
    </source>
</evidence>
<name>A0AAD6YI42_9AGAR</name>
<dbReference type="Pfam" id="PF03945">
    <property type="entry name" value="Endotoxin_N"/>
    <property type="match status" value="1"/>
</dbReference>
<dbReference type="EMBL" id="JARJCW010000008">
    <property type="protein sequence ID" value="KAJ7221501.1"/>
    <property type="molecule type" value="Genomic_DNA"/>
</dbReference>
<gene>
    <name evidence="2" type="ORF">GGX14DRAFT_353311</name>
</gene>
<evidence type="ECO:0000313" key="3">
    <source>
        <dbReference type="Proteomes" id="UP001219525"/>
    </source>
</evidence>
<dbReference type="InterPro" id="IPR005639">
    <property type="entry name" value="Pest_crys_dom_I"/>
</dbReference>
<feature type="domain" description="Pesticidal crystal protein" evidence="1">
    <location>
        <begin position="71"/>
        <end position="159"/>
    </location>
</feature>
<dbReference type="InterPro" id="IPR036716">
    <property type="entry name" value="Pest_crys_N_sf"/>
</dbReference>
<organism evidence="2 3">
    <name type="scientific">Mycena pura</name>
    <dbReference type="NCBI Taxonomy" id="153505"/>
    <lineage>
        <taxon>Eukaryota</taxon>
        <taxon>Fungi</taxon>
        <taxon>Dikarya</taxon>
        <taxon>Basidiomycota</taxon>
        <taxon>Agaricomycotina</taxon>
        <taxon>Agaricomycetes</taxon>
        <taxon>Agaricomycetidae</taxon>
        <taxon>Agaricales</taxon>
        <taxon>Marasmiineae</taxon>
        <taxon>Mycenaceae</taxon>
        <taxon>Mycena</taxon>
    </lineage>
</organism>
<reference evidence="2" key="1">
    <citation type="submission" date="2023-03" db="EMBL/GenBank/DDBJ databases">
        <title>Massive genome expansion in bonnet fungi (Mycena s.s.) driven by repeated elements and novel gene families across ecological guilds.</title>
        <authorList>
            <consortium name="Lawrence Berkeley National Laboratory"/>
            <person name="Harder C.B."/>
            <person name="Miyauchi S."/>
            <person name="Viragh M."/>
            <person name="Kuo A."/>
            <person name="Thoen E."/>
            <person name="Andreopoulos B."/>
            <person name="Lu D."/>
            <person name="Skrede I."/>
            <person name="Drula E."/>
            <person name="Henrissat B."/>
            <person name="Morin E."/>
            <person name="Kohler A."/>
            <person name="Barry K."/>
            <person name="LaButti K."/>
            <person name="Morin E."/>
            <person name="Salamov A."/>
            <person name="Lipzen A."/>
            <person name="Mereny Z."/>
            <person name="Hegedus B."/>
            <person name="Baldrian P."/>
            <person name="Stursova M."/>
            <person name="Weitz H."/>
            <person name="Taylor A."/>
            <person name="Grigoriev I.V."/>
            <person name="Nagy L.G."/>
            <person name="Martin F."/>
            <person name="Kauserud H."/>
        </authorList>
    </citation>
    <scope>NUCLEOTIDE SEQUENCE</scope>
    <source>
        <strain evidence="2">9144</strain>
    </source>
</reference>
<accession>A0AAD6YI42</accession>
<dbReference type="SUPFAM" id="SSF56849">
    <property type="entry name" value="delta-Endotoxin (insectocide), N-terminal domain"/>
    <property type="match status" value="1"/>
</dbReference>